<feature type="domain" description="DUF4440" evidence="1">
    <location>
        <begin position="15"/>
        <end position="100"/>
    </location>
</feature>
<dbReference type="STRING" id="1185876.BN8_01672"/>
<dbReference type="AlphaFoldDB" id="I2GFI2"/>
<evidence type="ECO:0000313" key="2">
    <source>
        <dbReference type="EMBL" id="CCH52657.1"/>
    </source>
</evidence>
<dbReference type="InterPro" id="IPR032710">
    <property type="entry name" value="NTF2-like_dom_sf"/>
</dbReference>
<dbReference type="InterPro" id="IPR011944">
    <property type="entry name" value="Steroid_delta5-4_isomerase"/>
</dbReference>
<dbReference type="Pfam" id="PF14534">
    <property type="entry name" value="DUF4440"/>
    <property type="match status" value="1"/>
</dbReference>
<dbReference type="NCBIfam" id="TIGR02246">
    <property type="entry name" value="SgcJ/EcaC family oxidoreductase"/>
    <property type="match status" value="1"/>
</dbReference>
<dbReference type="Proteomes" id="UP000009309">
    <property type="component" value="Unassembled WGS sequence"/>
</dbReference>
<dbReference type="OrthoDB" id="979496at2"/>
<keyword evidence="3" id="KW-1185">Reference proteome</keyword>
<gene>
    <name evidence="2" type="ORF">BN8_01672</name>
</gene>
<dbReference type="InterPro" id="IPR027843">
    <property type="entry name" value="DUF4440"/>
</dbReference>
<protein>
    <recommendedName>
        <fullName evidence="1">DUF4440 domain-containing protein</fullName>
    </recommendedName>
</protein>
<evidence type="ECO:0000259" key="1">
    <source>
        <dbReference type="Pfam" id="PF14534"/>
    </source>
</evidence>
<accession>I2GFI2</accession>
<name>I2GFI2_9BACT</name>
<dbReference type="Gene3D" id="3.10.450.50">
    <property type="match status" value="1"/>
</dbReference>
<evidence type="ECO:0000313" key="3">
    <source>
        <dbReference type="Proteomes" id="UP000009309"/>
    </source>
</evidence>
<comment type="caution">
    <text evidence="2">The sequence shown here is derived from an EMBL/GenBank/DDBJ whole genome shotgun (WGS) entry which is preliminary data.</text>
</comment>
<proteinExistence type="predicted"/>
<dbReference type="SUPFAM" id="SSF54427">
    <property type="entry name" value="NTF2-like"/>
    <property type="match status" value="1"/>
</dbReference>
<sequence length="155" mass="17295">MTINSTLPEDQTQAITALLERFVDTWNTKDPTLFGTIFTDDAEFIDVVGQVATNRSEIIEQHRYPFAVVNKEAVLSLTNLYIRSLIEGLVIVTGQWQVENSSTPAGQLIPMRNGVIQIICRHVGPDWSVRLVHNTDLTQVYRDVKPGPGFSGPQT</sequence>
<reference evidence="2 3" key="1">
    <citation type="journal article" date="2012" name="J. Bacteriol.">
        <title>Genome Sequence of the Filamentous Bacterium Fibrisoma limi BUZ 3T.</title>
        <authorList>
            <person name="Filippini M."/>
            <person name="Qi W."/>
            <person name="Jaenicke S."/>
            <person name="Goesmann A."/>
            <person name="Smits T.H."/>
            <person name="Bagheri H.C."/>
        </authorList>
    </citation>
    <scope>NUCLEOTIDE SEQUENCE [LARGE SCALE GENOMIC DNA]</scope>
    <source>
        <strain evidence="3">BUZ 3T</strain>
    </source>
</reference>
<dbReference type="eggNOG" id="COG4319">
    <property type="taxonomic scope" value="Bacteria"/>
</dbReference>
<dbReference type="RefSeq" id="WP_009281241.1">
    <property type="nucleotide sequence ID" value="NZ_CAIT01000005.1"/>
</dbReference>
<organism evidence="2 3">
    <name type="scientific">Fibrisoma limi BUZ 3</name>
    <dbReference type="NCBI Taxonomy" id="1185876"/>
    <lineage>
        <taxon>Bacteria</taxon>
        <taxon>Pseudomonadati</taxon>
        <taxon>Bacteroidota</taxon>
        <taxon>Cytophagia</taxon>
        <taxon>Cytophagales</taxon>
        <taxon>Spirosomataceae</taxon>
        <taxon>Fibrisoma</taxon>
    </lineage>
</organism>
<dbReference type="EMBL" id="CAIT01000005">
    <property type="protein sequence ID" value="CCH52657.1"/>
    <property type="molecule type" value="Genomic_DNA"/>
</dbReference>